<dbReference type="PROSITE" id="PS52016">
    <property type="entry name" value="TONB_DEPENDENT_REC_3"/>
    <property type="match status" value="1"/>
</dbReference>
<dbReference type="AlphaFoldDB" id="A0AAJ2H352"/>
<keyword evidence="14" id="KW-0675">Receptor</keyword>
<keyword evidence="9" id="KW-0798">TonB box</keyword>
<reference evidence="14" key="1">
    <citation type="submission" date="2023-04" db="EMBL/GenBank/DDBJ databases">
        <title>Genomic characterization of faba bean (Vicia faba) microsymbionts in Mexican soils.</title>
        <authorList>
            <person name="Rivera Orduna F.N."/>
            <person name="Guevara-Luna J."/>
            <person name="Yan J."/>
            <person name="Arroyo-Herrera I."/>
            <person name="Li Y."/>
            <person name="Vasquez-Murrieta M.S."/>
            <person name="Wang E.T."/>
        </authorList>
    </citation>
    <scope>NUCLEOTIDE SEQUENCE</scope>
    <source>
        <strain evidence="14">CH26</strain>
    </source>
</reference>
<evidence type="ECO:0000256" key="6">
    <source>
        <dbReference type="ARBA" id="ARBA00022729"/>
    </source>
</evidence>
<name>A0AAJ2H352_9HYPH</name>
<comment type="caution">
    <text evidence="14">The sequence shown here is derived from an EMBL/GenBank/DDBJ whole genome shotgun (WGS) entry which is preliminary data.</text>
</comment>
<keyword evidence="10 12" id="KW-0472">Membrane</keyword>
<keyword evidence="6" id="KW-0732">Signal</keyword>
<evidence type="ECO:0000256" key="1">
    <source>
        <dbReference type="ARBA" id="ARBA00004571"/>
    </source>
</evidence>
<accession>A0AAJ2H352</accession>
<keyword evidence="2 12" id="KW-0813">Transport</keyword>
<feature type="domain" description="TonB-dependent receptor-like beta-barrel" evidence="13">
    <location>
        <begin position="14"/>
        <end position="169"/>
    </location>
</feature>
<dbReference type="InterPro" id="IPR036942">
    <property type="entry name" value="Beta-barrel_TonB_sf"/>
</dbReference>
<evidence type="ECO:0000256" key="11">
    <source>
        <dbReference type="ARBA" id="ARBA00023237"/>
    </source>
</evidence>
<comment type="subcellular location">
    <subcellularLocation>
        <location evidence="1 12">Cell outer membrane</location>
        <topology evidence="1 12">Multi-pass membrane protein</topology>
    </subcellularLocation>
</comment>
<evidence type="ECO:0000256" key="10">
    <source>
        <dbReference type="ARBA" id="ARBA00023136"/>
    </source>
</evidence>
<proteinExistence type="inferred from homology"/>
<dbReference type="PANTHER" id="PTHR32552:SF89">
    <property type="entry name" value="CATECHOLATE SIDEROPHORE RECEPTOR FIU"/>
    <property type="match status" value="1"/>
</dbReference>
<comment type="similarity">
    <text evidence="12">Belongs to the TonB-dependent receptor family.</text>
</comment>
<evidence type="ECO:0000256" key="9">
    <source>
        <dbReference type="ARBA" id="ARBA00023077"/>
    </source>
</evidence>
<dbReference type="RefSeq" id="WP_310866214.1">
    <property type="nucleotide sequence ID" value="NZ_JAVLSF010000450.1"/>
</dbReference>
<evidence type="ECO:0000256" key="12">
    <source>
        <dbReference type="PROSITE-ProRule" id="PRU01360"/>
    </source>
</evidence>
<dbReference type="Gene3D" id="2.40.170.20">
    <property type="entry name" value="TonB-dependent receptor, beta-barrel domain"/>
    <property type="match status" value="1"/>
</dbReference>
<evidence type="ECO:0000259" key="13">
    <source>
        <dbReference type="Pfam" id="PF00593"/>
    </source>
</evidence>
<evidence type="ECO:0000313" key="14">
    <source>
        <dbReference type="EMBL" id="MDR9778084.1"/>
    </source>
</evidence>
<dbReference type="GO" id="GO:0009279">
    <property type="term" value="C:cell outer membrane"/>
    <property type="evidence" value="ECO:0007669"/>
    <property type="project" value="UniProtKB-SubCell"/>
</dbReference>
<organism evidence="14 15">
    <name type="scientific">Rhizobium hidalgonense</name>
    <dbReference type="NCBI Taxonomy" id="1538159"/>
    <lineage>
        <taxon>Bacteria</taxon>
        <taxon>Pseudomonadati</taxon>
        <taxon>Pseudomonadota</taxon>
        <taxon>Alphaproteobacteria</taxon>
        <taxon>Hyphomicrobiales</taxon>
        <taxon>Rhizobiaceae</taxon>
        <taxon>Rhizobium/Agrobacterium group</taxon>
        <taxon>Rhizobium</taxon>
    </lineage>
</organism>
<evidence type="ECO:0000256" key="2">
    <source>
        <dbReference type="ARBA" id="ARBA00022448"/>
    </source>
</evidence>
<evidence type="ECO:0000256" key="4">
    <source>
        <dbReference type="ARBA" id="ARBA00022496"/>
    </source>
</evidence>
<keyword evidence="4" id="KW-0410">Iron transport</keyword>
<evidence type="ECO:0000313" key="15">
    <source>
        <dbReference type="Proteomes" id="UP001268610"/>
    </source>
</evidence>
<dbReference type="PANTHER" id="PTHR32552">
    <property type="entry name" value="FERRICHROME IRON RECEPTOR-RELATED"/>
    <property type="match status" value="1"/>
</dbReference>
<keyword evidence="3 12" id="KW-1134">Transmembrane beta strand</keyword>
<gene>
    <name evidence="14" type="ORF">RJJ65_36730</name>
</gene>
<evidence type="ECO:0000256" key="7">
    <source>
        <dbReference type="ARBA" id="ARBA00023004"/>
    </source>
</evidence>
<dbReference type="SUPFAM" id="SSF56935">
    <property type="entry name" value="Porins"/>
    <property type="match status" value="1"/>
</dbReference>
<keyword evidence="8" id="KW-0406">Ion transport</keyword>
<evidence type="ECO:0000256" key="5">
    <source>
        <dbReference type="ARBA" id="ARBA00022692"/>
    </source>
</evidence>
<dbReference type="InterPro" id="IPR039426">
    <property type="entry name" value="TonB-dep_rcpt-like"/>
</dbReference>
<dbReference type="Proteomes" id="UP001268610">
    <property type="component" value="Unassembled WGS sequence"/>
</dbReference>
<keyword evidence="7" id="KW-0408">Iron</keyword>
<dbReference type="InterPro" id="IPR000531">
    <property type="entry name" value="Beta-barrel_TonB"/>
</dbReference>
<dbReference type="EMBL" id="JAVLSF010000450">
    <property type="protein sequence ID" value="MDR9778084.1"/>
    <property type="molecule type" value="Genomic_DNA"/>
</dbReference>
<dbReference type="GO" id="GO:0015344">
    <property type="term" value="F:siderophore uptake transmembrane transporter activity"/>
    <property type="evidence" value="ECO:0007669"/>
    <property type="project" value="TreeGrafter"/>
</dbReference>
<evidence type="ECO:0000256" key="8">
    <source>
        <dbReference type="ARBA" id="ARBA00023065"/>
    </source>
</evidence>
<keyword evidence="5 12" id="KW-0812">Transmembrane</keyword>
<evidence type="ECO:0000256" key="3">
    <source>
        <dbReference type="ARBA" id="ARBA00022452"/>
    </source>
</evidence>
<protein>
    <submittedName>
        <fullName evidence="14">TonB-dependent receptor</fullName>
    </submittedName>
</protein>
<feature type="non-terminal residue" evidence="14">
    <location>
        <position position="174"/>
    </location>
</feature>
<dbReference type="Pfam" id="PF00593">
    <property type="entry name" value="TonB_dep_Rec_b-barrel"/>
    <property type="match status" value="1"/>
</dbReference>
<feature type="non-terminal residue" evidence="14">
    <location>
        <position position="1"/>
    </location>
</feature>
<keyword evidence="11 12" id="KW-0998">Cell outer membrane</keyword>
<sequence>NTAVYSNSKNDYLWTNPDDSAGNFYNKTTGALNGNVWRRANSRIADTESFTDQLSLTGKLNTGMLEHSFNTGAEYSKQETDRTQYILNGKNTTGSDYKNCSVTDIALGWCTSVLAPNPNTPWTGSISTNGADRYSTTTESSSVYVLDSIKINPQWIVDLGVRWDKFETEQTINY</sequence>